<keyword evidence="1" id="KW-0812">Transmembrane</keyword>
<dbReference type="AlphaFoldDB" id="A0AAV1XU74"/>
<comment type="caution">
    <text evidence="2">The sequence shown here is derived from an EMBL/GenBank/DDBJ whole genome shotgun (WGS) entry which is preliminary data.</text>
</comment>
<dbReference type="EMBL" id="CAXHTB010000018">
    <property type="protein sequence ID" value="CAL0325219.1"/>
    <property type="molecule type" value="Genomic_DNA"/>
</dbReference>
<accession>A0AAV1XU74</accession>
<name>A0AAV1XU74_LUPLU</name>
<protein>
    <submittedName>
        <fullName evidence="2">Uncharacterized protein</fullName>
    </submittedName>
</protein>
<evidence type="ECO:0000313" key="3">
    <source>
        <dbReference type="Proteomes" id="UP001497480"/>
    </source>
</evidence>
<evidence type="ECO:0000256" key="1">
    <source>
        <dbReference type="SAM" id="Phobius"/>
    </source>
</evidence>
<keyword evidence="1" id="KW-1133">Transmembrane helix</keyword>
<gene>
    <name evidence="2" type="ORF">LLUT_LOCUS26279</name>
</gene>
<dbReference type="Proteomes" id="UP001497480">
    <property type="component" value="Unassembled WGS sequence"/>
</dbReference>
<keyword evidence="1" id="KW-0472">Membrane</keyword>
<organism evidence="2 3">
    <name type="scientific">Lupinus luteus</name>
    <name type="common">European yellow lupine</name>
    <dbReference type="NCBI Taxonomy" id="3873"/>
    <lineage>
        <taxon>Eukaryota</taxon>
        <taxon>Viridiplantae</taxon>
        <taxon>Streptophyta</taxon>
        <taxon>Embryophyta</taxon>
        <taxon>Tracheophyta</taxon>
        <taxon>Spermatophyta</taxon>
        <taxon>Magnoliopsida</taxon>
        <taxon>eudicotyledons</taxon>
        <taxon>Gunneridae</taxon>
        <taxon>Pentapetalae</taxon>
        <taxon>rosids</taxon>
        <taxon>fabids</taxon>
        <taxon>Fabales</taxon>
        <taxon>Fabaceae</taxon>
        <taxon>Papilionoideae</taxon>
        <taxon>50 kb inversion clade</taxon>
        <taxon>genistoids sensu lato</taxon>
        <taxon>core genistoids</taxon>
        <taxon>Genisteae</taxon>
        <taxon>Lupinus</taxon>
    </lineage>
</organism>
<sequence length="99" mass="11661">MKLKSINNKIEGREVNRYLTMCWEMKLRDAKKKVLGDCFMTNLVSLKKGKNRTPLLFSASFIINLLSLELFLYFTSGQLRTFYFIFQLLKINQNEVLSI</sequence>
<keyword evidence="3" id="KW-1185">Reference proteome</keyword>
<evidence type="ECO:0000313" key="2">
    <source>
        <dbReference type="EMBL" id="CAL0325219.1"/>
    </source>
</evidence>
<feature type="transmembrane region" description="Helical" evidence="1">
    <location>
        <begin position="55"/>
        <end position="74"/>
    </location>
</feature>
<reference evidence="2 3" key="1">
    <citation type="submission" date="2024-03" db="EMBL/GenBank/DDBJ databases">
        <authorList>
            <person name="Martinez-Hernandez J."/>
        </authorList>
    </citation>
    <scope>NUCLEOTIDE SEQUENCE [LARGE SCALE GENOMIC DNA]</scope>
</reference>
<proteinExistence type="predicted"/>